<evidence type="ECO:0000313" key="3">
    <source>
        <dbReference type="EMBL" id="CAE0373265.1"/>
    </source>
</evidence>
<organism evidence="3">
    <name type="scientific">Aureoumbra lagunensis</name>
    <dbReference type="NCBI Taxonomy" id="44058"/>
    <lineage>
        <taxon>Eukaryota</taxon>
        <taxon>Sar</taxon>
        <taxon>Stramenopiles</taxon>
        <taxon>Ochrophyta</taxon>
        <taxon>Pelagophyceae</taxon>
        <taxon>Pelagomonadales</taxon>
        <taxon>Aureoumbra</taxon>
    </lineage>
</organism>
<dbReference type="EMBL" id="HBIJ01021703">
    <property type="protein sequence ID" value="CAE0373265.1"/>
    <property type="molecule type" value="Transcribed_RNA"/>
</dbReference>
<name>A0A7S3K2W1_9STRA</name>
<dbReference type="AlphaFoldDB" id="A0A7S3K2W1"/>
<proteinExistence type="predicted"/>
<keyword evidence="2" id="KW-0732">Signal</keyword>
<reference evidence="3" key="1">
    <citation type="submission" date="2021-01" db="EMBL/GenBank/DDBJ databases">
        <authorList>
            <person name="Corre E."/>
            <person name="Pelletier E."/>
            <person name="Niang G."/>
            <person name="Scheremetjew M."/>
            <person name="Finn R."/>
            <person name="Kale V."/>
            <person name="Holt S."/>
            <person name="Cochrane G."/>
            <person name="Meng A."/>
            <person name="Brown T."/>
            <person name="Cohen L."/>
        </authorList>
    </citation>
    <scope>NUCLEOTIDE SEQUENCE</scope>
    <source>
        <strain evidence="3">CCMP1510</strain>
    </source>
</reference>
<feature type="signal peptide" evidence="2">
    <location>
        <begin position="1"/>
        <end position="19"/>
    </location>
</feature>
<protein>
    <submittedName>
        <fullName evidence="3">Uncharacterized protein</fullName>
    </submittedName>
</protein>
<feature type="region of interest" description="Disordered" evidence="1">
    <location>
        <begin position="138"/>
        <end position="160"/>
    </location>
</feature>
<sequence length="377" mass="43675">MFFWLLDLIFFAFVLHCLNKIFQHWNIVEALLRYKLASILANELDMDVSLRSLRISFSGLLVEGLAVGFKSKTTPYTVKVGKIEFKPQTQGIWGLANIVGIINLGSVIVPFLIGFKTRCLDSVELTDVVTAFIDQDDDDDTDKNDDKISRKKHHHHQFQGGGKLAATNLLVPKFLAAKNKIDKRGHALAEAKLEADRENVPKEWNVDFTEDQINNYLKHQRRNYIYQADWNIKRFIINQIDLYLYDHCLHLDHWQSNPKTKLFGSTHHIQVTLALGIMNDMIGPAAVVKNIHSQVTLQVQQLHRDFRRFQTSVVHVQPSTWSSRFYKFLYKKPHTKLTYKQRRRQRSLFASTSATSNTVISNSVVNEQHHEHINDRM</sequence>
<accession>A0A7S3K2W1</accession>
<feature type="chain" id="PRO_5031469645" evidence="2">
    <location>
        <begin position="20"/>
        <end position="377"/>
    </location>
</feature>
<evidence type="ECO:0000256" key="2">
    <source>
        <dbReference type="SAM" id="SignalP"/>
    </source>
</evidence>
<gene>
    <name evidence="3" type="ORF">ALAG00032_LOCUS14066</name>
</gene>
<evidence type="ECO:0000256" key="1">
    <source>
        <dbReference type="SAM" id="MobiDB-lite"/>
    </source>
</evidence>